<dbReference type="AlphaFoldDB" id="A0A1G4JTV9"/>
<keyword evidence="3" id="KW-1185">Reference proteome</keyword>
<dbReference type="GO" id="GO:0008970">
    <property type="term" value="F:phospholipase A1 activity"/>
    <property type="evidence" value="ECO:0007669"/>
    <property type="project" value="EnsemblFungi"/>
</dbReference>
<evidence type="ECO:0000313" key="3">
    <source>
        <dbReference type="Proteomes" id="UP000190274"/>
    </source>
</evidence>
<dbReference type="PROSITE" id="PS51043">
    <property type="entry name" value="DDHD"/>
    <property type="match status" value="1"/>
</dbReference>
<accession>A0A1G4JTV9</accession>
<dbReference type="GO" id="GO:0046337">
    <property type="term" value="P:phosphatidylethanolamine metabolic process"/>
    <property type="evidence" value="ECO:0007669"/>
    <property type="project" value="EnsemblFungi"/>
</dbReference>
<sequence length="661" mass="75480">MLKNFSFVACLGRRYVSAKAEGANVRWFYATDIPIRKPFEPDYSIGDKEPQKFIPFSKDDSLRLERMFQLQGSGGPPHGTQLKPIPVNEDFLFEVDLAKREIKPAYWEGPVYEVRRGLWFTSEHVPIKTELASELEKHRQELLAEKNDQTYCKQKRNLSEHEHRDVFSLSKKYKEGKKVLYADHNTAFILPDLYGGKLQLNWLRSHLAQAVQFGAHKVVRGVDTESSFTDVVKHNVETEVQDTTKSLGKVTDLLNWQLLGMLTGLSSSDSSKEAENKVMESEITNDYETEKKEWRSNHREVDHLVFCIHGIGQNLGKKYQYVNFAHTVNVLRGNLKKVYKCSDHLKKMSKESGRPDWEENCRTQVIPVTWRHRIGFNTDDLEINSEDPSLPTLSDITVDGVKPLRKILGDVVLDLLLYGESHYKHKILKEVTGQLNYLYSLYKARHPDFEGKVHILGHSLGSLLIFDILSNQSQYPLDFEVENFFSLGSPVGVFKLIQKTKIGDPKSLRASGKIENPQCKNLYNIFHVCDPVAFRIEPLIDKSFAEVHPAYVPHWAGNDITSKVLELGGSLISTDSKKSSATLTLPDRKVRLLNKLNYSGRVDYSFQPNFLEVDLISAIKAHVSYFEEMDLAAFILKQVLAKQRLVDTGIIAHKRNAVETD</sequence>
<dbReference type="STRING" id="1266660.A0A1G4JTV9"/>
<dbReference type="Proteomes" id="UP000190274">
    <property type="component" value="Chromosome G"/>
</dbReference>
<dbReference type="SUPFAM" id="SSF53474">
    <property type="entry name" value="alpha/beta-Hydrolases"/>
    <property type="match status" value="1"/>
</dbReference>
<dbReference type="PANTHER" id="PTHR23509">
    <property type="entry name" value="PA-PL1 PHOSPHOLIPASE FAMILY"/>
    <property type="match status" value="1"/>
</dbReference>
<dbReference type="InterPro" id="IPR055555">
    <property type="entry name" value="PA-PLA1_DUF7131"/>
</dbReference>
<dbReference type="Pfam" id="PF23463">
    <property type="entry name" value="WWE_2"/>
    <property type="match status" value="1"/>
</dbReference>
<reference evidence="3" key="1">
    <citation type="submission" date="2016-03" db="EMBL/GenBank/DDBJ databases">
        <authorList>
            <person name="Devillers H."/>
        </authorList>
    </citation>
    <scope>NUCLEOTIDE SEQUENCE [LARGE SCALE GENOMIC DNA]</scope>
</reference>
<evidence type="ECO:0000259" key="1">
    <source>
        <dbReference type="PROSITE" id="PS51043"/>
    </source>
</evidence>
<dbReference type="SMART" id="SM01127">
    <property type="entry name" value="DDHD"/>
    <property type="match status" value="1"/>
</dbReference>
<dbReference type="Gene3D" id="3.40.50.1820">
    <property type="entry name" value="alpha/beta hydrolase"/>
    <property type="match status" value="1"/>
</dbReference>
<dbReference type="GO" id="GO:0032048">
    <property type="term" value="P:cardiolipin metabolic process"/>
    <property type="evidence" value="ECO:0007669"/>
    <property type="project" value="EnsemblFungi"/>
</dbReference>
<dbReference type="EMBL" id="LT598457">
    <property type="protein sequence ID" value="SCU94229.1"/>
    <property type="molecule type" value="Genomic_DNA"/>
</dbReference>
<dbReference type="GO" id="GO:0005759">
    <property type="term" value="C:mitochondrial matrix"/>
    <property type="evidence" value="ECO:0007669"/>
    <property type="project" value="EnsemblFungi"/>
</dbReference>
<name>A0A1G4JTV9_9SACH</name>
<dbReference type="GO" id="GO:0046872">
    <property type="term" value="F:metal ion binding"/>
    <property type="evidence" value="ECO:0007669"/>
    <property type="project" value="InterPro"/>
</dbReference>
<dbReference type="InterPro" id="IPR057826">
    <property type="entry name" value="WWE_C20G8.02"/>
</dbReference>
<dbReference type="InterPro" id="IPR058055">
    <property type="entry name" value="PA-PLA1"/>
</dbReference>
<dbReference type="InterPro" id="IPR029058">
    <property type="entry name" value="AB_hydrolase_fold"/>
</dbReference>
<protein>
    <submittedName>
        <fullName evidence="2">LADA_0G07338g1_1</fullName>
    </submittedName>
</protein>
<dbReference type="Pfam" id="PF23465">
    <property type="entry name" value="DUF7131"/>
    <property type="match status" value="1"/>
</dbReference>
<dbReference type="OrthoDB" id="69269at2759"/>
<proteinExistence type="predicted"/>
<dbReference type="Pfam" id="PF02862">
    <property type="entry name" value="DDHD"/>
    <property type="match status" value="2"/>
</dbReference>
<dbReference type="InterPro" id="IPR004177">
    <property type="entry name" value="DDHD_dom"/>
</dbReference>
<feature type="domain" description="DDHD" evidence="1">
    <location>
        <begin position="477"/>
        <end position="641"/>
    </location>
</feature>
<dbReference type="PANTHER" id="PTHR23509:SF10">
    <property type="entry name" value="LD21067P"/>
    <property type="match status" value="1"/>
</dbReference>
<gene>
    <name evidence="2" type="ORF">LADA_0G07338G</name>
</gene>
<evidence type="ECO:0000313" key="2">
    <source>
        <dbReference type="EMBL" id="SCU94229.1"/>
    </source>
</evidence>
<dbReference type="GO" id="GO:0008374">
    <property type="term" value="F:O-acyltransferase activity"/>
    <property type="evidence" value="ECO:0007669"/>
    <property type="project" value="InterPro"/>
</dbReference>
<organism evidence="2 3">
    <name type="scientific">Lachancea dasiensis</name>
    <dbReference type="NCBI Taxonomy" id="1072105"/>
    <lineage>
        <taxon>Eukaryota</taxon>
        <taxon>Fungi</taxon>
        <taxon>Dikarya</taxon>
        <taxon>Ascomycota</taxon>
        <taxon>Saccharomycotina</taxon>
        <taxon>Saccharomycetes</taxon>
        <taxon>Saccharomycetales</taxon>
        <taxon>Saccharomycetaceae</taxon>
        <taxon>Lachancea</taxon>
    </lineage>
</organism>